<feature type="domain" description="Histidine-specific methyltransferase SAM-dependent" evidence="1">
    <location>
        <begin position="97"/>
        <end position="217"/>
    </location>
</feature>
<dbReference type="Proteomes" id="UP000049983">
    <property type="component" value="Unassembled WGS sequence"/>
</dbReference>
<dbReference type="GeneID" id="97668842"/>
<dbReference type="AlphaFoldDB" id="A0A0M6Z8Z2"/>
<organism evidence="2 3">
    <name type="scientific">Roseibium album</name>
    <dbReference type="NCBI Taxonomy" id="311410"/>
    <lineage>
        <taxon>Bacteria</taxon>
        <taxon>Pseudomonadati</taxon>
        <taxon>Pseudomonadota</taxon>
        <taxon>Alphaproteobacteria</taxon>
        <taxon>Hyphomicrobiales</taxon>
        <taxon>Stappiaceae</taxon>
        <taxon>Roseibium</taxon>
    </lineage>
</organism>
<reference evidence="3" key="1">
    <citation type="submission" date="2015-07" db="EMBL/GenBank/DDBJ databases">
        <authorList>
            <person name="Rodrigo-Torres Lidia"/>
            <person name="Arahal R.David."/>
        </authorList>
    </citation>
    <scope>NUCLEOTIDE SEQUENCE [LARGE SCALE GENOMIC DNA]</scope>
    <source>
        <strain evidence="3">CECT 5096</strain>
    </source>
</reference>
<evidence type="ECO:0000313" key="3">
    <source>
        <dbReference type="Proteomes" id="UP000049983"/>
    </source>
</evidence>
<dbReference type="EMBL" id="CXWC01000002">
    <property type="protein sequence ID" value="CTQ67314.1"/>
    <property type="molecule type" value="Genomic_DNA"/>
</dbReference>
<dbReference type="InterPro" id="IPR019257">
    <property type="entry name" value="MeTrfase_dom"/>
</dbReference>
<proteinExistence type="predicted"/>
<dbReference type="InterPro" id="IPR029063">
    <property type="entry name" value="SAM-dependent_MTases_sf"/>
</dbReference>
<keyword evidence="3" id="KW-1185">Reference proteome</keyword>
<dbReference type="Pfam" id="PF10017">
    <property type="entry name" value="Methyltransf_33"/>
    <property type="match status" value="1"/>
</dbReference>
<dbReference type="Gene3D" id="3.40.50.150">
    <property type="entry name" value="Vaccinia Virus protein VP39"/>
    <property type="match status" value="1"/>
</dbReference>
<name>A0A0M6Z8Z2_9HYPH</name>
<protein>
    <recommendedName>
        <fullName evidence="1">Histidine-specific methyltransferase SAM-dependent domain-containing protein</fullName>
    </recommendedName>
</protein>
<dbReference type="OrthoDB" id="7672126at2"/>
<evidence type="ECO:0000259" key="1">
    <source>
        <dbReference type="Pfam" id="PF10017"/>
    </source>
</evidence>
<sequence length="344" mass="39008">MTLAFTVDQPDLEIEVSPAGSLQSRVHRAIASHTEFSLDRIVTQDNRVKYTNKGRDLETTGHLDEVFRLMRELNETGVGSDTLGRLQADGQSFKDALSRSCAQIASEFGDKPLIYVELGPEPVKTGFILKTLQKLGVVIERYIAVDINPMSVAHMRTALEEALPGVPLQFVTCSFDEFRLSEVVEDNAPPAVITMLGFQEGNDDPFVVNEWLRDIARPGDLLLSESQLYTKHFTEKIPYFYAHPAMQRFSRIAFEQSVDRALPTLNRFFLLPVPFQENETTHVAILGEEFSSTINGRNLHVSNFCLKLTLEQYRLYREHGGFFRITGETFTDDETLHFQLSRRA</sequence>
<gene>
    <name evidence="2" type="ORF">LA5096_01422</name>
</gene>
<dbReference type="SUPFAM" id="SSF53335">
    <property type="entry name" value="S-adenosyl-L-methionine-dependent methyltransferases"/>
    <property type="match status" value="1"/>
</dbReference>
<accession>A0A0M6Z8Z2</accession>
<dbReference type="RefSeq" id="WP_108875751.1">
    <property type="nucleotide sequence ID" value="NZ_CANKXR010000002.1"/>
</dbReference>
<evidence type="ECO:0000313" key="2">
    <source>
        <dbReference type="EMBL" id="CTQ67314.1"/>
    </source>
</evidence>
<dbReference type="STRING" id="311410.LA5095_02566"/>